<dbReference type="EMBL" id="BQNB010009741">
    <property type="protein sequence ID" value="GJS67751.1"/>
    <property type="molecule type" value="Genomic_DNA"/>
</dbReference>
<dbReference type="Gene3D" id="3.10.10.10">
    <property type="entry name" value="HIV Type 1 Reverse Transcriptase, subunit A, domain 1"/>
    <property type="match status" value="1"/>
</dbReference>
<reference evidence="1" key="1">
    <citation type="journal article" date="2022" name="Int. J. Mol. Sci.">
        <title>Draft Genome of Tanacetum Coccineum: Genomic Comparison of Closely Related Tanacetum-Family Plants.</title>
        <authorList>
            <person name="Yamashiro T."/>
            <person name="Shiraishi A."/>
            <person name="Nakayama K."/>
            <person name="Satake H."/>
        </authorList>
    </citation>
    <scope>NUCLEOTIDE SEQUENCE</scope>
</reference>
<dbReference type="PANTHER" id="PTHR24559:SF450">
    <property type="entry name" value="RNA-DIRECTED DNA POLYMERASE HOMOLOG"/>
    <property type="match status" value="1"/>
</dbReference>
<dbReference type="InterPro" id="IPR043502">
    <property type="entry name" value="DNA/RNA_pol_sf"/>
</dbReference>
<proteinExistence type="predicted"/>
<evidence type="ECO:0000313" key="1">
    <source>
        <dbReference type="EMBL" id="GJS67751.1"/>
    </source>
</evidence>
<dbReference type="InterPro" id="IPR043128">
    <property type="entry name" value="Rev_trsase/Diguanyl_cyclase"/>
</dbReference>
<dbReference type="Proteomes" id="UP001151760">
    <property type="component" value="Unassembled WGS sequence"/>
</dbReference>
<dbReference type="Gene3D" id="3.30.70.270">
    <property type="match status" value="1"/>
</dbReference>
<evidence type="ECO:0000313" key="2">
    <source>
        <dbReference type="Proteomes" id="UP001151760"/>
    </source>
</evidence>
<dbReference type="InterPro" id="IPR053134">
    <property type="entry name" value="RNA-dir_DNA_polymerase"/>
</dbReference>
<keyword evidence="2" id="KW-1185">Reference proteome</keyword>
<organism evidence="1 2">
    <name type="scientific">Tanacetum coccineum</name>
    <dbReference type="NCBI Taxonomy" id="301880"/>
    <lineage>
        <taxon>Eukaryota</taxon>
        <taxon>Viridiplantae</taxon>
        <taxon>Streptophyta</taxon>
        <taxon>Embryophyta</taxon>
        <taxon>Tracheophyta</taxon>
        <taxon>Spermatophyta</taxon>
        <taxon>Magnoliopsida</taxon>
        <taxon>eudicotyledons</taxon>
        <taxon>Gunneridae</taxon>
        <taxon>Pentapetalae</taxon>
        <taxon>asterids</taxon>
        <taxon>campanulids</taxon>
        <taxon>Asterales</taxon>
        <taxon>Asteraceae</taxon>
        <taxon>Asteroideae</taxon>
        <taxon>Anthemideae</taxon>
        <taxon>Anthemidinae</taxon>
        <taxon>Tanacetum</taxon>
    </lineage>
</organism>
<dbReference type="PANTHER" id="PTHR24559">
    <property type="entry name" value="TRANSPOSON TY3-I GAG-POL POLYPROTEIN"/>
    <property type="match status" value="1"/>
</dbReference>
<accession>A0ABQ4XRF8</accession>
<name>A0ABQ4XRF8_9ASTR</name>
<dbReference type="SUPFAM" id="SSF56672">
    <property type="entry name" value="DNA/RNA polymerases"/>
    <property type="match status" value="2"/>
</dbReference>
<comment type="caution">
    <text evidence="1">The sequence shown here is derived from an EMBL/GenBank/DDBJ whole genome shotgun (WGS) entry which is preliminary data.</text>
</comment>
<gene>
    <name evidence="1" type="ORF">Tco_0682316</name>
</gene>
<sequence length="282" mass="32626">MPELKQVDVEFVEEEKGVIDIGFVDMQTPQISLNALTSTNNFQTISYNRKRVAIRGTHKPNLEWLRSKTSKKVVKQAAQVKFQYMASMVYELLEVVIIKKSDNPFLSPIEIVNNKRQLLENSLEDHMVHLQTILESVRQHKLFAKKSKYVFMPTQVEYLGHVILLRDTLRELKQVDVEFVEEDQGVIDTGFVEMQTPQISLNALTMIDDYEDVFAIPTKLTPYRKHDHRIPSGERVFPVNIRPYRHPPNQKDVIESMVNELLEAGILKKSHSPFTSPIEIVN</sequence>
<protein>
    <submittedName>
        <fullName evidence="1">Uncharacterized protein</fullName>
    </submittedName>
</protein>
<reference evidence="1" key="2">
    <citation type="submission" date="2022-01" db="EMBL/GenBank/DDBJ databases">
        <authorList>
            <person name="Yamashiro T."/>
            <person name="Shiraishi A."/>
            <person name="Satake H."/>
            <person name="Nakayama K."/>
        </authorList>
    </citation>
    <scope>NUCLEOTIDE SEQUENCE</scope>
</reference>